<feature type="region of interest" description="Disordered" evidence="1">
    <location>
        <begin position="385"/>
        <end position="567"/>
    </location>
</feature>
<evidence type="ECO:0000313" key="2">
    <source>
        <dbReference type="EMBL" id="ATY64629.1"/>
    </source>
</evidence>
<evidence type="ECO:0000313" key="3">
    <source>
        <dbReference type="Proteomes" id="UP000323067"/>
    </source>
</evidence>
<feature type="compositionally biased region" description="Pro residues" evidence="1">
    <location>
        <begin position="472"/>
        <end position="518"/>
    </location>
</feature>
<accession>A0A2H4SNE3</accession>
<feature type="compositionally biased region" description="Low complexity" evidence="1">
    <location>
        <begin position="552"/>
        <end position="567"/>
    </location>
</feature>
<dbReference type="PANTHER" id="PTHR24216">
    <property type="entry name" value="PAXILLIN-RELATED"/>
    <property type="match status" value="1"/>
</dbReference>
<feature type="compositionally biased region" description="Basic residues" evidence="1">
    <location>
        <begin position="412"/>
        <end position="421"/>
    </location>
</feature>
<feature type="compositionally biased region" description="Basic and acidic residues" evidence="1">
    <location>
        <begin position="422"/>
        <end position="446"/>
    </location>
</feature>
<dbReference type="EMBL" id="CP023325">
    <property type="protein sequence ID" value="ATY64629.1"/>
    <property type="molecule type" value="Genomic_DNA"/>
</dbReference>
<reference evidence="2 3" key="1">
    <citation type="journal article" date="2017" name="BMC Genomics">
        <title>Chromosome level assembly and secondary metabolite potential of the parasitic fungus Cordyceps militaris.</title>
        <authorList>
            <person name="Kramer G.J."/>
            <person name="Nodwell J.R."/>
        </authorList>
    </citation>
    <scope>NUCLEOTIDE SEQUENCE [LARGE SCALE GENOMIC DNA]</scope>
    <source>
        <strain evidence="2 3">ATCC 34164</strain>
    </source>
</reference>
<protein>
    <submittedName>
        <fullName evidence="2">Uncharacterized protein</fullName>
    </submittedName>
</protein>
<dbReference type="AlphaFoldDB" id="A0A2H4SNE3"/>
<proteinExistence type="predicted"/>
<dbReference type="VEuPathDB" id="FungiDB:A9K55_004399"/>
<evidence type="ECO:0000256" key="1">
    <source>
        <dbReference type="SAM" id="MobiDB-lite"/>
    </source>
</evidence>
<name>A0A2H4SNE3_CORMI</name>
<dbReference type="Proteomes" id="UP000323067">
    <property type="component" value="Chromosome v"/>
</dbReference>
<dbReference type="OrthoDB" id="4869601at2759"/>
<organism evidence="2 3">
    <name type="scientific">Cordyceps militaris</name>
    <name type="common">Caterpillar fungus</name>
    <name type="synonym">Clavaria militaris</name>
    <dbReference type="NCBI Taxonomy" id="73501"/>
    <lineage>
        <taxon>Eukaryota</taxon>
        <taxon>Fungi</taxon>
        <taxon>Dikarya</taxon>
        <taxon>Ascomycota</taxon>
        <taxon>Pezizomycotina</taxon>
        <taxon>Sordariomycetes</taxon>
        <taxon>Hypocreomycetidae</taxon>
        <taxon>Hypocreales</taxon>
        <taxon>Cordycipitaceae</taxon>
        <taxon>Cordyceps</taxon>
    </lineage>
</organism>
<sequence length="567" mass="66712">MRSARGQLQYQVLPLLKYKCLAPNPPQQMKVLIQVTMDLSRGINDDFTRALVSQATALEIYEGSPSLLDERLEERLNNPPSPKHCDYQFSALNLGIIEHFGVLHEEVIDVEKEIYRQHEATLRRQITINDVIEYDKRLKTNANPNIECSSVGRPEARILTEAGLEWKRMMLFLGNADQCNNGTAQELHALDIVDRKSMARYFVWERWRNIGAWNRDWMVTATPKANWRWPWQKRRPEEDGEGNLRLLRDAIEACGDMRPGQYGKLSKETARHQCPKEGWTSYQGDEFIRSRPWFAFEVECMVESTRRGGVELEGEQCWPTAPGDFIRRQWMDEGIWNNDWDHLEAVRIEPNVGWRWAEEGQEPGYADLGVLKYMHVILPMLKRRRSRRNEMREAAEAARAVQESRPVPPAPVRRRRRRLPAPRREQPRPERRPVAPRRERERREPTRIQPARPAKQKNSLEQPQPEQLQPEQPQPEQPQPEQPQPEQPQPEQPQPEQPQPEQPQPEQPQPEQPRPEQPQPERRPMAPRRERERREPTRIQPARPAKQKNRLEQPQPEQLQPEQPQPE</sequence>
<feature type="compositionally biased region" description="Basic and acidic residues" evidence="1">
    <location>
        <begin position="519"/>
        <end position="537"/>
    </location>
</feature>
<gene>
    <name evidence="2" type="ORF">A9K55_004399</name>
</gene>
<feature type="compositionally biased region" description="Low complexity" evidence="1">
    <location>
        <begin position="461"/>
        <end position="471"/>
    </location>
</feature>